<dbReference type="GO" id="GO:0005886">
    <property type="term" value="C:plasma membrane"/>
    <property type="evidence" value="ECO:0007669"/>
    <property type="project" value="UniProtKB-SubCell"/>
</dbReference>
<feature type="domain" description="MotA/TolQ/ExbB proton channel" evidence="11">
    <location>
        <begin position="313"/>
        <end position="431"/>
    </location>
</feature>
<evidence type="ECO:0000256" key="7">
    <source>
        <dbReference type="SAM" id="Coils"/>
    </source>
</evidence>
<feature type="compositionally biased region" description="Low complexity" evidence="8">
    <location>
        <begin position="42"/>
        <end position="52"/>
    </location>
</feature>
<feature type="transmembrane region" description="Helical" evidence="9">
    <location>
        <begin position="394"/>
        <end position="415"/>
    </location>
</feature>
<organism evidence="12 13">
    <name type="scientific">Vibrio azureus NBRC 104587</name>
    <dbReference type="NCBI Taxonomy" id="1219077"/>
    <lineage>
        <taxon>Bacteria</taxon>
        <taxon>Pseudomonadati</taxon>
        <taxon>Pseudomonadota</taxon>
        <taxon>Gammaproteobacteria</taxon>
        <taxon>Vibrionales</taxon>
        <taxon>Vibrionaceae</taxon>
        <taxon>Vibrio</taxon>
    </lineage>
</organism>
<evidence type="ECO:0000259" key="11">
    <source>
        <dbReference type="Pfam" id="PF01618"/>
    </source>
</evidence>
<dbReference type="OrthoDB" id="4045at2"/>
<keyword evidence="7" id="KW-0175">Coiled coil</keyword>
<dbReference type="eggNOG" id="COG0811">
    <property type="taxonomic scope" value="Bacteria"/>
</dbReference>
<dbReference type="InterPro" id="IPR017270">
    <property type="entry name" value="MotA/TolQ/ExbB-rel"/>
</dbReference>
<dbReference type="STRING" id="1219077.VAZ01S_066_00050"/>
<feature type="transmembrane region" description="Helical" evidence="9">
    <location>
        <begin position="273"/>
        <end position="295"/>
    </location>
</feature>
<evidence type="ECO:0000256" key="5">
    <source>
        <dbReference type="ARBA" id="ARBA00023136"/>
    </source>
</evidence>
<keyword evidence="3 9" id="KW-0812">Transmembrane</keyword>
<dbReference type="GO" id="GO:0017038">
    <property type="term" value="P:protein import"/>
    <property type="evidence" value="ECO:0007669"/>
    <property type="project" value="TreeGrafter"/>
</dbReference>
<keyword evidence="13" id="KW-1185">Reference proteome</keyword>
<keyword evidence="6" id="KW-0813">Transport</keyword>
<accession>U3CFZ4</accession>
<comment type="subcellular location">
    <subcellularLocation>
        <location evidence="1">Cell membrane</location>
        <topology evidence="1">Multi-pass membrane protein</topology>
    </subcellularLocation>
    <subcellularLocation>
        <location evidence="6">Membrane</location>
        <topology evidence="6">Multi-pass membrane protein</topology>
    </subcellularLocation>
</comment>
<feature type="signal peptide" evidence="10">
    <location>
        <begin position="1"/>
        <end position="27"/>
    </location>
</feature>
<evidence type="ECO:0000256" key="6">
    <source>
        <dbReference type="RuleBase" id="RU004057"/>
    </source>
</evidence>
<keyword evidence="10" id="KW-0732">Signal</keyword>
<dbReference type="InterPro" id="IPR050790">
    <property type="entry name" value="ExbB/TolQ_transport"/>
</dbReference>
<keyword evidence="2" id="KW-1003">Cell membrane</keyword>
<dbReference type="AlphaFoldDB" id="U3CFZ4"/>
<dbReference type="PIRSF" id="PIRSF037714">
    <property type="entry name" value="TolR"/>
    <property type="match status" value="1"/>
</dbReference>
<evidence type="ECO:0000256" key="8">
    <source>
        <dbReference type="SAM" id="MobiDB-lite"/>
    </source>
</evidence>
<name>U3CFZ4_9VIBR</name>
<evidence type="ECO:0000313" key="12">
    <source>
        <dbReference type="EMBL" id="GAD77213.1"/>
    </source>
</evidence>
<keyword evidence="4 9" id="KW-1133">Transmembrane helix</keyword>
<feature type="transmembrane region" description="Helical" evidence="9">
    <location>
        <begin position="354"/>
        <end position="374"/>
    </location>
</feature>
<gene>
    <name evidence="12" type="ORF">VAZ01S_066_00050</name>
</gene>
<dbReference type="PANTHER" id="PTHR30625">
    <property type="entry name" value="PROTEIN TOLQ"/>
    <property type="match status" value="1"/>
</dbReference>
<evidence type="ECO:0000256" key="2">
    <source>
        <dbReference type="ARBA" id="ARBA00022475"/>
    </source>
</evidence>
<evidence type="ECO:0000256" key="4">
    <source>
        <dbReference type="ARBA" id="ARBA00022989"/>
    </source>
</evidence>
<sequence>MINNRSLKASISAVILSFAALTGNTSASESKALLQSAHQEQRQQQSHNNSREAGFNKNEKQLQSIKNQLASERAALQSEADTLSVTFSENESQLAQLEEKLRLETGSLGELFGVVRQSAKSLEMELKQSVTSVDAHAGFDNVENIIAAQSLPTLSQLQAMWRSMEQQIKASGELVNVSFPLLDGEGREQTANGVRLGAIALVDDKGFVKWQGQRGDAVQYLRQPDNAPTIDSLNAGQIDSVVIDPSRGVLLEQLATSPTLLDRFNAGGVVGKIILGLLVIGLSIAVIRGVSLLMARQRITQQLKNPEQLTDNPLGRILAVYQKDKHRSVEALELRLLEAVVDEQMHLEKGLSMLKLLAALAPMLGLLGTVTGMIETFQVITQFGNGDPKVMAGGISMALVTTVLGLIAAMPLLLAHNILSSQAERIRNVLEKQGLGLIAEQAEQGSLLSTAHSHLTTESAA</sequence>
<dbReference type="InterPro" id="IPR002898">
    <property type="entry name" value="MotA_ExbB_proton_chnl"/>
</dbReference>
<protein>
    <recommendedName>
        <fullName evidence="11">MotA/TolQ/ExbB proton channel domain-containing protein</fullName>
    </recommendedName>
</protein>
<evidence type="ECO:0000256" key="9">
    <source>
        <dbReference type="SAM" id="Phobius"/>
    </source>
</evidence>
<proteinExistence type="inferred from homology"/>
<evidence type="ECO:0000256" key="10">
    <source>
        <dbReference type="SAM" id="SignalP"/>
    </source>
</evidence>
<feature type="chain" id="PRO_5004639456" description="MotA/TolQ/ExbB proton channel domain-containing protein" evidence="10">
    <location>
        <begin position="28"/>
        <end position="461"/>
    </location>
</feature>
<reference evidence="12 13" key="1">
    <citation type="submission" date="2013-09" db="EMBL/GenBank/DDBJ databases">
        <title>Whole genome shotgun sequence of Vibrio azureus NBRC 104587.</title>
        <authorList>
            <person name="Isaki S."/>
            <person name="Hosoyama A."/>
            <person name="Numata M."/>
            <person name="Hashimoto M."/>
            <person name="Hosoyama Y."/>
            <person name="Tsuchikane K."/>
            <person name="Noguchi M."/>
            <person name="Hirakata S."/>
            <person name="Ichikawa N."/>
            <person name="Ohji S."/>
            <person name="Yamazoe A."/>
            <person name="Fujita N."/>
        </authorList>
    </citation>
    <scope>NUCLEOTIDE SEQUENCE [LARGE SCALE GENOMIC DNA]</scope>
    <source>
        <strain evidence="12 13">NBRC 104587</strain>
    </source>
</reference>
<evidence type="ECO:0000313" key="13">
    <source>
        <dbReference type="Proteomes" id="UP000016567"/>
    </source>
</evidence>
<dbReference type="EMBL" id="BATL01000066">
    <property type="protein sequence ID" value="GAD77213.1"/>
    <property type="molecule type" value="Genomic_DNA"/>
</dbReference>
<comment type="similarity">
    <text evidence="6">Belongs to the exbB/tolQ family.</text>
</comment>
<dbReference type="PANTHER" id="PTHR30625:SF11">
    <property type="entry name" value="MOTA_TOLQ_EXBB PROTON CHANNEL DOMAIN-CONTAINING PROTEIN"/>
    <property type="match status" value="1"/>
</dbReference>
<keyword evidence="5 9" id="KW-0472">Membrane</keyword>
<keyword evidence="6" id="KW-0653">Protein transport</keyword>
<evidence type="ECO:0000256" key="3">
    <source>
        <dbReference type="ARBA" id="ARBA00022692"/>
    </source>
</evidence>
<evidence type="ECO:0000256" key="1">
    <source>
        <dbReference type="ARBA" id="ARBA00004651"/>
    </source>
</evidence>
<comment type="caution">
    <text evidence="12">The sequence shown here is derived from an EMBL/GenBank/DDBJ whole genome shotgun (WGS) entry which is preliminary data.</text>
</comment>
<feature type="coiled-coil region" evidence="7">
    <location>
        <begin position="55"/>
        <end position="100"/>
    </location>
</feature>
<dbReference type="Proteomes" id="UP000016567">
    <property type="component" value="Unassembled WGS sequence"/>
</dbReference>
<feature type="region of interest" description="Disordered" evidence="8">
    <location>
        <begin position="31"/>
        <end position="55"/>
    </location>
</feature>
<dbReference type="Pfam" id="PF01618">
    <property type="entry name" value="MotA_ExbB"/>
    <property type="match status" value="1"/>
</dbReference>